<keyword evidence="3" id="KW-0418">Kinase</keyword>
<organism evidence="7 8">
    <name type="scientific">Lactobacillus corticis</name>
    <dbReference type="NCBI Taxonomy" id="2201249"/>
    <lineage>
        <taxon>Bacteria</taxon>
        <taxon>Bacillati</taxon>
        <taxon>Bacillota</taxon>
        <taxon>Bacilli</taxon>
        <taxon>Lactobacillales</taxon>
        <taxon>Lactobacillaceae</taxon>
        <taxon>Lactobacillus</taxon>
    </lineage>
</organism>
<dbReference type="GO" id="GO:0006772">
    <property type="term" value="P:thiamine metabolic process"/>
    <property type="evidence" value="ECO:0007669"/>
    <property type="project" value="UniProtKB-UniRule"/>
</dbReference>
<comment type="caution">
    <text evidence="7">The sequence shown here is derived from an EMBL/GenBank/DDBJ whole genome shotgun (WGS) entry which is preliminary data.</text>
</comment>
<dbReference type="PANTHER" id="PTHR41299">
    <property type="entry name" value="THIAMINE PYROPHOSPHOKINASE"/>
    <property type="match status" value="1"/>
</dbReference>
<dbReference type="SUPFAM" id="SSF63999">
    <property type="entry name" value="Thiamin pyrophosphokinase, catalytic domain"/>
    <property type="match status" value="1"/>
</dbReference>
<dbReference type="RefSeq" id="WP_212780942.1">
    <property type="nucleotide sequence ID" value="NZ_BMAY01000007.1"/>
</dbReference>
<dbReference type="EC" id="2.7.6.2" evidence="5"/>
<evidence type="ECO:0000256" key="4">
    <source>
        <dbReference type="ARBA" id="ARBA00022840"/>
    </source>
</evidence>
<dbReference type="GO" id="GO:0016301">
    <property type="term" value="F:kinase activity"/>
    <property type="evidence" value="ECO:0007669"/>
    <property type="project" value="UniProtKB-KW"/>
</dbReference>
<dbReference type="SMART" id="SM00983">
    <property type="entry name" value="TPK_B1_binding"/>
    <property type="match status" value="1"/>
</dbReference>
<accession>A0A916VIF9</accession>
<dbReference type="GO" id="GO:0005524">
    <property type="term" value="F:ATP binding"/>
    <property type="evidence" value="ECO:0007669"/>
    <property type="project" value="UniProtKB-KW"/>
</dbReference>
<keyword evidence="8" id="KW-1185">Reference proteome</keyword>
<reference evidence="7" key="1">
    <citation type="submission" date="2020-08" db="EMBL/GenBank/DDBJ databases">
        <title>Taxonomic study for Lactobacillus species isolated from hardwood bark.</title>
        <authorList>
            <person name="Tohno M."/>
            <person name="Tanizawa Y."/>
        </authorList>
    </citation>
    <scope>NUCLEOTIDE SEQUENCE</scope>
    <source>
        <strain evidence="7">B40</strain>
    </source>
</reference>
<evidence type="ECO:0000256" key="2">
    <source>
        <dbReference type="ARBA" id="ARBA00022741"/>
    </source>
</evidence>
<evidence type="ECO:0000256" key="5">
    <source>
        <dbReference type="NCBIfam" id="TIGR01378"/>
    </source>
</evidence>
<dbReference type="EMBL" id="BMAY01000007">
    <property type="protein sequence ID" value="GFZ27253.1"/>
    <property type="molecule type" value="Genomic_DNA"/>
</dbReference>
<evidence type="ECO:0000256" key="3">
    <source>
        <dbReference type="ARBA" id="ARBA00022777"/>
    </source>
</evidence>
<dbReference type="NCBIfam" id="TIGR01378">
    <property type="entry name" value="thi_PPkinase"/>
    <property type="match status" value="1"/>
</dbReference>
<dbReference type="Pfam" id="PF04263">
    <property type="entry name" value="TPK_catalytic"/>
    <property type="match status" value="1"/>
</dbReference>
<dbReference type="InterPro" id="IPR007371">
    <property type="entry name" value="TPK_catalytic"/>
</dbReference>
<sequence>MKAVALLGGPKAEWPQNLRQKLLHAQEMGQLLVGVDRGSLLLLELGLKPDLAIGDFDSLKASELGELEKNCPDIRYSVPEKDDTDSELMVKTVFKAYQVQSLTIYGATGGRLDHYLINLMMFLAPGMRPFAEKVRICDRQNEIRFFNPGKHEIERLSDFPYIGIWNLEAVQNLNIIGAKYELRHFNSSYPIMWGSNEFKPASSSFTLTSDQGMLAVVYSRDLKKYDNI</sequence>
<dbReference type="PANTHER" id="PTHR41299:SF1">
    <property type="entry name" value="THIAMINE PYROPHOSPHOKINASE"/>
    <property type="match status" value="1"/>
</dbReference>
<dbReference type="Pfam" id="PF04265">
    <property type="entry name" value="TPK_B1_binding"/>
    <property type="match status" value="1"/>
</dbReference>
<keyword evidence="1" id="KW-0808">Transferase</keyword>
<evidence type="ECO:0000259" key="6">
    <source>
        <dbReference type="SMART" id="SM00983"/>
    </source>
</evidence>
<feature type="domain" description="Thiamin pyrophosphokinase thiamin-binding" evidence="6">
    <location>
        <begin position="149"/>
        <end position="213"/>
    </location>
</feature>
<keyword evidence="4" id="KW-0067">ATP-binding</keyword>
<keyword evidence="2" id="KW-0547">Nucleotide-binding</keyword>
<dbReference type="Gene3D" id="3.40.50.10240">
    <property type="entry name" value="Thiamin pyrophosphokinase, catalytic domain"/>
    <property type="match status" value="1"/>
</dbReference>
<dbReference type="InterPro" id="IPR053149">
    <property type="entry name" value="TPK"/>
</dbReference>
<evidence type="ECO:0000313" key="8">
    <source>
        <dbReference type="Proteomes" id="UP000677218"/>
    </source>
</evidence>
<protein>
    <recommendedName>
        <fullName evidence="5">Thiamine diphosphokinase</fullName>
        <ecNumber evidence="5">2.7.6.2</ecNumber>
    </recommendedName>
</protein>
<dbReference type="GO" id="GO:0004788">
    <property type="term" value="F:thiamine diphosphokinase activity"/>
    <property type="evidence" value="ECO:0007669"/>
    <property type="project" value="UniProtKB-UniRule"/>
</dbReference>
<evidence type="ECO:0000256" key="1">
    <source>
        <dbReference type="ARBA" id="ARBA00022679"/>
    </source>
</evidence>
<dbReference type="Proteomes" id="UP000677218">
    <property type="component" value="Unassembled WGS sequence"/>
</dbReference>
<dbReference type="InterPro" id="IPR036759">
    <property type="entry name" value="TPK_catalytic_sf"/>
</dbReference>
<dbReference type="InterPro" id="IPR007373">
    <property type="entry name" value="Thiamin_PyroPKinase_B1-bd"/>
</dbReference>
<dbReference type="GO" id="GO:0030975">
    <property type="term" value="F:thiamine binding"/>
    <property type="evidence" value="ECO:0007669"/>
    <property type="project" value="InterPro"/>
</dbReference>
<dbReference type="AlphaFoldDB" id="A0A916VIF9"/>
<proteinExistence type="predicted"/>
<dbReference type="GO" id="GO:0009229">
    <property type="term" value="P:thiamine diphosphate biosynthetic process"/>
    <property type="evidence" value="ECO:0007669"/>
    <property type="project" value="InterPro"/>
</dbReference>
<name>A0A916VIF9_9LACO</name>
<dbReference type="CDD" id="cd07995">
    <property type="entry name" value="TPK"/>
    <property type="match status" value="1"/>
</dbReference>
<evidence type="ECO:0000313" key="7">
    <source>
        <dbReference type="EMBL" id="GFZ27253.1"/>
    </source>
</evidence>
<gene>
    <name evidence="7" type="primary">tpk</name>
    <name evidence="7" type="ORF">LCB40_11330</name>
</gene>
<dbReference type="InterPro" id="IPR006282">
    <property type="entry name" value="Thi_PPkinase"/>
</dbReference>